<dbReference type="RefSeq" id="WP_088823462.1">
    <property type="nucleotide sequence ID" value="NZ_FZLN01000002.1"/>
</dbReference>
<proteinExistence type="predicted"/>
<organism evidence="4 5">
    <name type="scientific">Acinetobacter apis</name>
    <dbReference type="NCBI Taxonomy" id="1229165"/>
    <lineage>
        <taxon>Bacteria</taxon>
        <taxon>Pseudomonadati</taxon>
        <taxon>Pseudomonadota</taxon>
        <taxon>Gammaproteobacteria</taxon>
        <taxon>Moraxellales</taxon>
        <taxon>Moraxellaceae</taxon>
        <taxon>Acinetobacter</taxon>
    </lineage>
</organism>
<dbReference type="AlphaFoldDB" id="A0A217EFZ2"/>
<dbReference type="PROSITE" id="PS50977">
    <property type="entry name" value="HTH_TETR_2"/>
    <property type="match status" value="1"/>
</dbReference>
<dbReference type="PRINTS" id="PR00455">
    <property type="entry name" value="HTHTETR"/>
</dbReference>
<evidence type="ECO:0000256" key="2">
    <source>
        <dbReference type="PROSITE-ProRule" id="PRU00335"/>
    </source>
</evidence>
<keyword evidence="1 2" id="KW-0238">DNA-binding</keyword>
<dbReference type="EMBL" id="FZLN01000002">
    <property type="protein sequence ID" value="SNQ29409.1"/>
    <property type="molecule type" value="Genomic_DNA"/>
</dbReference>
<evidence type="ECO:0000313" key="4">
    <source>
        <dbReference type="EMBL" id="SNQ29409.1"/>
    </source>
</evidence>
<dbReference type="GO" id="GO:0003677">
    <property type="term" value="F:DNA binding"/>
    <property type="evidence" value="ECO:0007669"/>
    <property type="project" value="UniProtKB-UniRule"/>
</dbReference>
<feature type="DNA-binding region" description="H-T-H motif" evidence="2">
    <location>
        <begin position="30"/>
        <end position="49"/>
    </location>
</feature>
<reference evidence="5" key="1">
    <citation type="submission" date="2017-06" db="EMBL/GenBank/DDBJ databases">
        <authorList>
            <person name="Varghese N."/>
            <person name="Submissions S."/>
        </authorList>
    </citation>
    <scope>NUCLEOTIDE SEQUENCE [LARGE SCALE GENOMIC DNA]</scope>
    <source>
        <strain evidence="5">ANC 5114</strain>
    </source>
</reference>
<dbReference type="OrthoDB" id="8770705at2"/>
<evidence type="ECO:0000313" key="5">
    <source>
        <dbReference type="Proteomes" id="UP000243463"/>
    </source>
</evidence>
<evidence type="ECO:0000256" key="1">
    <source>
        <dbReference type="ARBA" id="ARBA00023125"/>
    </source>
</evidence>
<dbReference type="SUPFAM" id="SSF46689">
    <property type="entry name" value="Homeodomain-like"/>
    <property type="match status" value="1"/>
</dbReference>
<dbReference type="Pfam" id="PF13972">
    <property type="entry name" value="TetR"/>
    <property type="match status" value="1"/>
</dbReference>
<dbReference type="InterPro" id="IPR001647">
    <property type="entry name" value="HTH_TetR"/>
</dbReference>
<dbReference type="PANTHER" id="PTHR43479:SF12">
    <property type="entry name" value="TRANSCRIPTIONAL REGULATORY PROTEIN"/>
    <property type="match status" value="1"/>
</dbReference>
<dbReference type="Gene3D" id="1.10.357.10">
    <property type="entry name" value="Tetracycline Repressor, domain 2"/>
    <property type="match status" value="1"/>
</dbReference>
<sequence>MVAGKKLNTKQRILNMSLTLFNEKGERAVTTNHIAAALDMSPGNLYYHYSNKQEIIKALTDRYQEQTLKMLELPNDRSVTANDKIIYFKALSDQLWSYRFLHRDVFHLVERDQHFNQDYADFAKRVMHKVQKLYQAFVQAGLMKLTSIEMEALIINIWIILTNWTNFLFMSGHLNDSNHLQEKWSMLALKQLVILESPYLLGESQKTYQQFLASFDENVWFMNDGLMTDNKNDV</sequence>
<keyword evidence="5" id="KW-1185">Reference proteome</keyword>
<feature type="domain" description="HTH tetR-type" evidence="3">
    <location>
        <begin position="7"/>
        <end position="67"/>
    </location>
</feature>
<dbReference type="InterPro" id="IPR025722">
    <property type="entry name" value="TetR"/>
</dbReference>
<gene>
    <name evidence="4" type="ORF">SAMN05444584_1361</name>
</gene>
<dbReference type="Proteomes" id="UP000243463">
    <property type="component" value="Unassembled WGS sequence"/>
</dbReference>
<evidence type="ECO:0000259" key="3">
    <source>
        <dbReference type="PROSITE" id="PS50977"/>
    </source>
</evidence>
<dbReference type="PANTHER" id="PTHR43479">
    <property type="entry name" value="ACREF/ENVCD OPERON REPRESSOR-RELATED"/>
    <property type="match status" value="1"/>
</dbReference>
<accession>A0A217EFZ2</accession>
<dbReference type="InterPro" id="IPR050624">
    <property type="entry name" value="HTH-type_Tx_Regulator"/>
</dbReference>
<protein>
    <submittedName>
        <fullName evidence="4">Transcriptional regulator, TetR family</fullName>
    </submittedName>
</protein>
<dbReference type="Pfam" id="PF00440">
    <property type="entry name" value="TetR_N"/>
    <property type="match status" value="1"/>
</dbReference>
<name>A0A217EFZ2_9GAMM</name>
<dbReference type="InterPro" id="IPR009057">
    <property type="entry name" value="Homeodomain-like_sf"/>
</dbReference>